<comment type="pathway">
    <text evidence="2">Secondary metabolite biosynthesis.</text>
</comment>
<keyword evidence="11" id="KW-1133">Transmembrane helix</keyword>
<evidence type="ECO:0000256" key="1">
    <source>
        <dbReference type="ARBA" id="ARBA00001971"/>
    </source>
</evidence>
<dbReference type="InterPro" id="IPR017972">
    <property type="entry name" value="Cyt_P450_CS"/>
</dbReference>
<keyword evidence="6 10" id="KW-0560">Oxidoreductase</keyword>
<evidence type="ECO:0000313" key="13">
    <source>
        <dbReference type="Proteomes" id="UP000054549"/>
    </source>
</evidence>
<keyword evidence="11" id="KW-0472">Membrane</keyword>
<evidence type="ECO:0000256" key="5">
    <source>
        <dbReference type="ARBA" id="ARBA00022723"/>
    </source>
</evidence>
<proteinExistence type="inferred from homology"/>
<dbReference type="GO" id="GO:0004497">
    <property type="term" value="F:monooxygenase activity"/>
    <property type="evidence" value="ECO:0007669"/>
    <property type="project" value="UniProtKB-KW"/>
</dbReference>
<dbReference type="GO" id="GO:0016705">
    <property type="term" value="F:oxidoreductase activity, acting on paired donors, with incorporation or reduction of molecular oxygen"/>
    <property type="evidence" value="ECO:0007669"/>
    <property type="project" value="InterPro"/>
</dbReference>
<dbReference type="InterPro" id="IPR036396">
    <property type="entry name" value="Cyt_P450_sf"/>
</dbReference>
<evidence type="ECO:0000256" key="9">
    <source>
        <dbReference type="PIRSR" id="PIRSR602401-1"/>
    </source>
</evidence>
<keyword evidence="5 9" id="KW-0479">Metal-binding</keyword>
<keyword evidence="7 9" id="KW-0408">Iron</keyword>
<sequence>MLQDTLSALPLSAFAIPSFVILLSSAFLLRAKRQDPPYPPGPPSKFLIGNALDIPFKKPWLRYWEMSKQLNSDTIHLGALNTHFVVLHKMEDAVALMEQGSYSSRPFIPIADISGLEHITALLPYGNMWRKHRKIFQEVLKKDVIPSYHNVQTQKMHIFLGELLHDPEEFAEHCETLAIAVSMAMTFAYDVIPGKTNSFVELSQTAGKTLAKLALPGYTMINVVPVLRHIPPWFPFASTQKIAADLKKTAKVYWSEPFDYVRKSMAAGTSNECLVTNVLQRYGKNDGSLDDEETVKEAIGTIYLAGVETLECAQKIFILAMALNTQVQKKAQEELDHFVGNDRFPTFEDRPSMPYIEAVYREVLRWRPVFPVGLVHSTVSDDVYKGMYIPKGAYVMPNVWAMTRDESVYPDPNAFKPERFFKDDGTLNDDTVDYAFGFGRRVCPGRHMADAMIWLMIATVLSVFNISKAKDENGNEIDIDVGAFTDAFISHPLPFKCSIVPRSQEAETSIRNAAKSAQQSLKMS</sequence>
<dbReference type="Gene3D" id="1.10.630.10">
    <property type="entry name" value="Cytochrome P450"/>
    <property type="match status" value="1"/>
</dbReference>
<dbReference type="InterPro" id="IPR001128">
    <property type="entry name" value="Cyt_P450"/>
</dbReference>
<keyword evidence="4 9" id="KW-0349">Heme</keyword>
<keyword evidence="11" id="KW-0812">Transmembrane</keyword>
<dbReference type="SUPFAM" id="SSF48264">
    <property type="entry name" value="Cytochrome P450"/>
    <property type="match status" value="1"/>
</dbReference>
<dbReference type="InParanoid" id="A0A0C2STZ7"/>
<dbReference type="HOGENOM" id="CLU_001570_2_3_1"/>
<dbReference type="InterPro" id="IPR050364">
    <property type="entry name" value="Cytochrome_P450_fung"/>
</dbReference>
<evidence type="ECO:0000256" key="7">
    <source>
        <dbReference type="ARBA" id="ARBA00023004"/>
    </source>
</evidence>
<dbReference type="GO" id="GO:0005506">
    <property type="term" value="F:iron ion binding"/>
    <property type="evidence" value="ECO:0007669"/>
    <property type="project" value="InterPro"/>
</dbReference>
<comment type="similarity">
    <text evidence="3 10">Belongs to the cytochrome P450 family.</text>
</comment>
<evidence type="ECO:0000256" key="2">
    <source>
        <dbReference type="ARBA" id="ARBA00005179"/>
    </source>
</evidence>
<evidence type="ECO:0000256" key="3">
    <source>
        <dbReference type="ARBA" id="ARBA00010617"/>
    </source>
</evidence>
<comment type="cofactor">
    <cofactor evidence="1 9">
        <name>heme</name>
        <dbReference type="ChEBI" id="CHEBI:30413"/>
    </cofactor>
</comment>
<evidence type="ECO:0008006" key="14">
    <source>
        <dbReference type="Google" id="ProtNLM"/>
    </source>
</evidence>
<dbReference type="Proteomes" id="UP000054549">
    <property type="component" value="Unassembled WGS sequence"/>
</dbReference>
<feature type="transmembrane region" description="Helical" evidence="11">
    <location>
        <begin position="6"/>
        <end position="29"/>
    </location>
</feature>
<reference evidence="12 13" key="1">
    <citation type="submission" date="2014-04" db="EMBL/GenBank/DDBJ databases">
        <title>Evolutionary Origins and Diversification of the Mycorrhizal Mutualists.</title>
        <authorList>
            <consortium name="DOE Joint Genome Institute"/>
            <consortium name="Mycorrhizal Genomics Consortium"/>
            <person name="Kohler A."/>
            <person name="Kuo A."/>
            <person name="Nagy L.G."/>
            <person name="Floudas D."/>
            <person name="Copeland A."/>
            <person name="Barry K.W."/>
            <person name="Cichocki N."/>
            <person name="Veneault-Fourrey C."/>
            <person name="LaButti K."/>
            <person name="Lindquist E.A."/>
            <person name="Lipzen A."/>
            <person name="Lundell T."/>
            <person name="Morin E."/>
            <person name="Murat C."/>
            <person name="Riley R."/>
            <person name="Ohm R."/>
            <person name="Sun H."/>
            <person name="Tunlid A."/>
            <person name="Henrissat B."/>
            <person name="Grigoriev I.V."/>
            <person name="Hibbett D.S."/>
            <person name="Martin F."/>
        </authorList>
    </citation>
    <scope>NUCLEOTIDE SEQUENCE [LARGE SCALE GENOMIC DNA]</scope>
    <source>
        <strain evidence="12 13">Koide BX008</strain>
    </source>
</reference>
<accession>A0A0C2STZ7</accession>
<dbReference type="Pfam" id="PF00067">
    <property type="entry name" value="p450"/>
    <property type="match status" value="1"/>
</dbReference>
<dbReference type="AlphaFoldDB" id="A0A0C2STZ7"/>
<protein>
    <recommendedName>
        <fullName evidence="14">Cytochrome P450</fullName>
    </recommendedName>
</protein>
<dbReference type="InterPro" id="IPR002401">
    <property type="entry name" value="Cyt_P450_E_grp-I"/>
</dbReference>
<dbReference type="PANTHER" id="PTHR46300">
    <property type="entry name" value="P450, PUTATIVE (EUROFUNG)-RELATED-RELATED"/>
    <property type="match status" value="1"/>
</dbReference>
<dbReference type="OrthoDB" id="2789670at2759"/>
<dbReference type="GO" id="GO:0020037">
    <property type="term" value="F:heme binding"/>
    <property type="evidence" value="ECO:0007669"/>
    <property type="project" value="InterPro"/>
</dbReference>
<dbReference type="PRINTS" id="PR00463">
    <property type="entry name" value="EP450I"/>
</dbReference>
<evidence type="ECO:0000313" key="12">
    <source>
        <dbReference type="EMBL" id="KIL66865.1"/>
    </source>
</evidence>
<organism evidence="12 13">
    <name type="scientific">Amanita muscaria (strain Koide BX008)</name>
    <dbReference type="NCBI Taxonomy" id="946122"/>
    <lineage>
        <taxon>Eukaryota</taxon>
        <taxon>Fungi</taxon>
        <taxon>Dikarya</taxon>
        <taxon>Basidiomycota</taxon>
        <taxon>Agaricomycotina</taxon>
        <taxon>Agaricomycetes</taxon>
        <taxon>Agaricomycetidae</taxon>
        <taxon>Agaricales</taxon>
        <taxon>Pluteineae</taxon>
        <taxon>Amanitaceae</taxon>
        <taxon>Amanita</taxon>
    </lineage>
</organism>
<name>A0A0C2STZ7_AMAMK</name>
<evidence type="ECO:0000256" key="8">
    <source>
        <dbReference type="ARBA" id="ARBA00023033"/>
    </source>
</evidence>
<dbReference type="EMBL" id="KN818234">
    <property type="protein sequence ID" value="KIL66865.1"/>
    <property type="molecule type" value="Genomic_DNA"/>
</dbReference>
<evidence type="ECO:0000256" key="4">
    <source>
        <dbReference type="ARBA" id="ARBA00022617"/>
    </source>
</evidence>
<dbReference type="CDD" id="cd11065">
    <property type="entry name" value="CYP64-like"/>
    <property type="match status" value="1"/>
</dbReference>
<evidence type="ECO:0000256" key="6">
    <source>
        <dbReference type="ARBA" id="ARBA00023002"/>
    </source>
</evidence>
<evidence type="ECO:0000256" key="10">
    <source>
        <dbReference type="RuleBase" id="RU000461"/>
    </source>
</evidence>
<dbReference type="PANTHER" id="PTHR46300:SF7">
    <property type="entry name" value="P450, PUTATIVE (EUROFUNG)-RELATED"/>
    <property type="match status" value="1"/>
</dbReference>
<dbReference type="PROSITE" id="PS00086">
    <property type="entry name" value="CYTOCHROME_P450"/>
    <property type="match status" value="1"/>
</dbReference>
<keyword evidence="13" id="KW-1185">Reference proteome</keyword>
<gene>
    <name evidence="12" type="ORF">M378DRAFT_353048</name>
</gene>
<dbReference type="STRING" id="946122.A0A0C2STZ7"/>
<evidence type="ECO:0000256" key="11">
    <source>
        <dbReference type="SAM" id="Phobius"/>
    </source>
</evidence>
<feature type="binding site" description="axial binding residue" evidence="9">
    <location>
        <position position="443"/>
    </location>
    <ligand>
        <name>heme</name>
        <dbReference type="ChEBI" id="CHEBI:30413"/>
    </ligand>
    <ligandPart>
        <name>Fe</name>
        <dbReference type="ChEBI" id="CHEBI:18248"/>
    </ligandPart>
</feature>
<keyword evidence="8 10" id="KW-0503">Monooxygenase</keyword>